<name>A0A8X6Q2C9_NEPPI</name>
<organism evidence="2 3">
    <name type="scientific">Nephila pilipes</name>
    <name type="common">Giant wood spider</name>
    <name type="synonym">Nephila maculata</name>
    <dbReference type="NCBI Taxonomy" id="299642"/>
    <lineage>
        <taxon>Eukaryota</taxon>
        <taxon>Metazoa</taxon>
        <taxon>Ecdysozoa</taxon>
        <taxon>Arthropoda</taxon>
        <taxon>Chelicerata</taxon>
        <taxon>Arachnida</taxon>
        <taxon>Araneae</taxon>
        <taxon>Araneomorphae</taxon>
        <taxon>Entelegynae</taxon>
        <taxon>Araneoidea</taxon>
        <taxon>Nephilidae</taxon>
        <taxon>Nephila</taxon>
    </lineage>
</organism>
<keyword evidence="3" id="KW-1185">Reference proteome</keyword>
<dbReference type="AlphaFoldDB" id="A0A8X6Q2C9"/>
<feature type="compositionally biased region" description="Polar residues" evidence="1">
    <location>
        <begin position="456"/>
        <end position="484"/>
    </location>
</feature>
<comment type="caution">
    <text evidence="2">The sequence shown here is derived from an EMBL/GenBank/DDBJ whole genome shotgun (WGS) entry which is preliminary data.</text>
</comment>
<dbReference type="EMBL" id="BMAW01075419">
    <property type="protein sequence ID" value="GFT96851.1"/>
    <property type="molecule type" value="Genomic_DNA"/>
</dbReference>
<feature type="region of interest" description="Disordered" evidence="1">
    <location>
        <begin position="131"/>
        <end position="151"/>
    </location>
</feature>
<feature type="region of interest" description="Disordered" evidence="1">
    <location>
        <begin position="456"/>
        <end position="523"/>
    </location>
</feature>
<gene>
    <name evidence="2" type="primary">AVEN_219509_1</name>
    <name evidence="2" type="ORF">NPIL_168991</name>
</gene>
<evidence type="ECO:0000256" key="1">
    <source>
        <dbReference type="SAM" id="MobiDB-lite"/>
    </source>
</evidence>
<proteinExistence type="predicted"/>
<evidence type="ECO:0000313" key="2">
    <source>
        <dbReference type="EMBL" id="GFT96851.1"/>
    </source>
</evidence>
<protein>
    <submittedName>
        <fullName evidence="2">Uncharacterized protein</fullName>
    </submittedName>
</protein>
<dbReference type="Proteomes" id="UP000887013">
    <property type="component" value="Unassembled WGS sequence"/>
</dbReference>
<reference evidence="2" key="1">
    <citation type="submission" date="2020-08" db="EMBL/GenBank/DDBJ databases">
        <title>Multicomponent nature underlies the extraordinary mechanical properties of spider dragline silk.</title>
        <authorList>
            <person name="Kono N."/>
            <person name="Nakamura H."/>
            <person name="Mori M."/>
            <person name="Yoshida Y."/>
            <person name="Ohtoshi R."/>
            <person name="Malay A.D."/>
            <person name="Moran D.A.P."/>
            <person name="Tomita M."/>
            <person name="Numata K."/>
            <person name="Arakawa K."/>
        </authorList>
    </citation>
    <scope>NUCLEOTIDE SEQUENCE</scope>
</reference>
<accession>A0A8X6Q2C9</accession>
<evidence type="ECO:0000313" key="3">
    <source>
        <dbReference type="Proteomes" id="UP000887013"/>
    </source>
</evidence>
<sequence length="523" mass="59890">MNSATILNSMEHLFNSYKRIIGEAVNLGVIPDINDKKLYYLSSNDSDASDCIDTEAKDLQFQTQAEMSHPSLLNATEVRRYSIPTEHSSKNEQAFDNPSLEDQISEKTKESIENYSILGIKNFQKMENCNADSDSDLSSYPENDCKTSPQNPLVTSRIKLNAVRKKPKKNEVVNLQVPIYPCLKKKKTRIKLSKVKGKNTVRNKASIKTEPSKQQNDVVKESCMEQEMSKYFMKPSRSKQCPRIQKRMNLTQYDRKDIESRNYYNPSETNNNCKHYVYETHQNCERVRELSPQKCKKAIYPSNANSRIPVLKQSKYREDNPAPLTKIIETATSVFEEKRNLHQTRQTSLNAMQVCHVRDLSENTKLSPKSKTSRKFHCKKTSPTAYASKELVQNFPSKKCFCKAVKLCNHSDEIKTETTSDDVSFVESTDSETANKKSEKLLNLNIICQFFPNNTSPKTEESIISEQSSHPEQGENYKSSSTEQEMLPPKEKVKHRSAAHFLSKIFSRSSKHPHTCKTSDSIK</sequence>
<dbReference type="OrthoDB" id="6429246at2759"/>